<feature type="transmembrane region" description="Helical" evidence="1">
    <location>
        <begin position="339"/>
        <end position="360"/>
    </location>
</feature>
<sequence length="544" mass="58565">MSRPNPAIYITFLIAVIVILGAVTLAKGGFYIAKHEGDTLHLLQIVFRMASGEWPHMDFMTPIGLLAFAPIVLFLNLGVGVGMSILLSQVLVAFILLPAVFWTGMSRLPRRAAYPFGFAVIVLVLGLVHGEAERSVSISMHYNRWAWAVSYVVIALAVLPPRAFGNDLLDGLIIGLGLAFLALCKVTYFAAFAPVVVVGLIANGNARALRSAILSGLGVALLVSVFATLDFWFAYVADLRTVAASSVRPQPGLGLESVVTAPAYLGATAVLIAGIILLRQAGEMVLGLSLLLLAPGFVYVTYQNFGNDPQWLMLLAVLLLVPEPRAELRNGFGWPVGQALGVAAAVAIAFAAPSVLNLAYSPFRHLSLPEDDYEPILARNPEHHDLQARVIRANRVDGLVALDVPGSGLEDRAGPAERDEQRVLFQDRALPFCELQMGIVAWFEAIVADLEANGFGDGTRVFVADLFMGHWMFGNLSRLEGGAPWYYGGLPGIDSADYLLVPLCPTSQSVRKQILEAVKEAEIPVREVRRAPLYVLYGLGEAAG</sequence>
<evidence type="ECO:0000313" key="3">
    <source>
        <dbReference type="Proteomes" id="UP001220964"/>
    </source>
</evidence>
<reference evidence="2" key="1">
    <citation type="submission" date="2023-03" db="EMBL/GenBank/DDBJ databases">
        <title>Multiphase analysis and comparison of six strains from genera Psychromarinibacter, Lutimaribacter, and Maritimibacter, including a novel species: Psychromarinibacter sediminicola sp. nov.</title>
        <authorList>
            <person name="Wang Y.-H."/>
            <person name="Ye M.-Q."/>
            <person name="Du Z.-J."/>
        </authorList>
    </citation>
    <scope>NUCLEOTIDE SEQUENCE</scope>
    <source>
        <strain evidence="2">C21-152</strain>
    </source>
</reference>
<feature type="transmembrane region" description="Helical" evidence="1">
    <location>
        <begin position="112"/>
        <end position="130"/>
    </location>
</feature>
<feature type="transmembrane region" description="Helical" evidence="1">
    <location>
        <begin position="285"/>
        <end position="305"/>
    </location>
</feature>
<gene>
    <name evidence="2" type="ORF">P1J78_03575</name>
</gene>
<keyword evidence="1" id="KW-0472">Membrane</keyword>
<feature type="transmembrane region" description="Helical" evidence="1">
    <location>
        <begin position="142"/>
        <end position="160"/>
    </location>
</feature>
<feature type="transmembrane region" description="Helical" evidence="1">
    <location>
        <begin position="172"/>
        <end position="201"/>
    </location>
</feature>
<evidence type="ECO:0000256" key="1">
    <source>
        <dbReference type="SAM" id="Phobius"/>
    </source>
</evidence>
<comment type="caution">
    <text evidence="2">The sequence shown here is derived from an EMBL/GenBank/DDBJ whole genome shotgun (WGS) entry which is preliminary data.</text>
</comment>
<feature type="transmembrane region" description="Helical" evidence="1">
    <location>
        <begin position="59"/>
        <end position="79"/>
    </location>
</feature>
<dbReference type="AlphaFoldDB" id="A0AAE3NRV0"/>
<dbReference type="EMBL" id="JARGYC010000006">
    <property type="protein sequence ID" value="MDF0599805.1"/>
    <property type="molecule type" value="Genomic_DNA"/>
</dbReference>
<feature type="transmembrane region" description="Helical" evidence="1">
    <location>
        <begin position="86"/>
        <end position="106"/>
    </location>
</feature>
<evidence type="ECO:0008006" key="4">
    <source>
        <dbReference type="Google" id="ProtNLM"/>
    </source>
</evidence>
<evidence type="ECO:0000313" key="2">
    <source>
        <dbReference type="EMBL" id="MDF0599805.1"/>
    </source>
</evidence>
<dbReference type="RefSeq" id="WP_275565952.1">
    <property type="nucleotide sequence ID" value="NZ_JARGYC010000006.1"/>
</dbReference>
<keyword evidence="1" id="KW-0812">Transmembrane</keyword>
<feature type="transmembrane region" description="Helical" evidence="1">
    <location>
        <begin position="257"/>
        <end position="278"/>
    </location>
</feature>
<keyword evidence="1" id="KW-1133">Transmembrane helix</keyword>
<feature type="transmembrane region" description="Helical" evidence="1">
    <location>
        <begin position="213"/>
        <end position="237"/>
    </location>
</feature>
<accession>A0AAE3NRV0</accession>
<proteinExistence type="predicted"/>
<dbReference type="Proteomes" id="UP001220964">
    <property type="component" value="Unassembled WGS sequence"/>
</dbReference>
<keyword evidence="3" id="KW-1185">Reference proteome</keyword>
<organism evidence="2 3">
    <name type="scientific">Psychromarinibacter sediminicola</name>
    <dbReference type="NCBI Taxonomy" id="3033385"/>
    <lineage>
        <taxon>Bacteria</taxon>
        <taxon>Pseudomonadati</taxon>
        <taxon>Pseudomonadota</taxon>
        <taxon>Alphaproteobacteria</taxon>
        <taxon>Rhodobacterales</taxon>
        <taxon>Paracoccaceae</taxon>
        <taxon>Psychromarinibacter</taxon>
    </lineage>
</organism>
<name>A0AAE3NRV0_9RHOB</name>
<protein>
    <recommendedName>
        <fullName evidence="4">DUF2029 domain-containing protein</fullName>
    </recommendedName>
</protein>
<feature type="transmembrane region" description="Helical" evidence="1">
    <location>
        <begin position="7"/>
        <end position="33"/>
    </location>
</feature>